<evidence type="ECO:0000313" key="1">
    <source>
        <dbReference type="EMBL" id="KHN88918.1"/>
    </source>
</evidence>
<dbReference type="AlphaFoldDB" id="A0A0B2W4N1"/>
<dbReference type="Proteomes" id="UP000031036">
    <property type="component" value="Unassembled WGS sequence"/>
</dbReference>
<dbReference type="OMA" id="WHASDIY"/>
<sequence length="260" mass="30117">MNTSISGYSLGCVLLLVIIQRCSLLRLKRDFMYVSEVNATNPNCFQDCNDVWKKSFEIEFGMNVTDFYDFPLHPAILDRKGYLLYCNISEIRTQCYIDGCGDQSADRVFSPSNFLCKFKREHFLEARKCLEKTEPLTFLKCDQSCHVEAMKNVEKQERATLGKVFTKTEKNKYERELDLLCTFQSCYKGCEQEIVRESCERTEAESALLLISQYVTWHASDIYDWHILSESMKSFPSSCQRIVISPTNSDPIIRIMNGIP</sequence>
<dbReference type="PANTHER" id="PTHR36944:SF2">
    <property type="entry name" value="CPG4 DOMAIN-CONTAINING PROTEIN"/>
    <property type="match status" value="1"/>
</dbReference>
<organism evidence="1 2">
    <name type="scientific">Toxocara canis</name>
    <name type="common">Canine roundworm</name>
    <dbReference type="NCBI Taxonomy" id="6265"/>
    <lineage>
        <taxon>Eukaryota</taxon>
        <taxon>Metazoa</taxon>
        <taxon>Ecdysozoa</taxon>
        <taxon>Nematoda</taxon>
        <taxon>Chromadorea</taxon>
        <taxon>Rhabditida</taxon>
        <taxon>Spirurina</taxon>
        <taxon>Ascaridomorpha</taxon>
        <taxon>Ascaridoidea</taxon>
        <taxon>Toxocaridae</taxon>
        <taxon>Toxocara</taxon>
    </lineage>
</organism>
<dbReference type="OrthoDB" id="5810444at2759"/>
<evidence type="ECO:0000313" key="2">
    <source>
        <dbReference type="Proteomes" id="UP000031036"/>
    </source>
</evidence>
<dbReference type="PANTHER" id="PTHR36944">
    <property type="entry name" value="PROTEIN CBG02791-RELATED"/>
    <property type="match status" value="1"/>
</dbReference>
<reference evidence="1 2" key="1">
    <citation type="submission" date="2014-11" db="EMBL/GenBank/DDBJ databases">
        <title>Genetic blueprint of the zoonotic pathogen Toxocara canis.</title>
        <authorList>
            <person name="Zhu X.-Q."/>
            <person name="Korhonen P.K."/>
            <person name="Cai H."/>
            <person name="Young N.D."/>
            <person name="Nejsum P."/>
            <person name="von Samson-Himmelstjerna G."/>
            <person name="Boag P.R."/>
            <person name="Tan P."/>
            <person name="Li Q."/>
            <person name="Min J."/>
            <person name="Yang Y."/>
            <person name="Wang X."/>
            <person name="Fang X."/>
            <person name="Hall R.S."/>
            <person name="Hofmann A."/>
            <person name="Sternberg P.W."/>
            <person name="Jex A.R."/>
            <person name="Gasser R.B."/>
        </authorList>
    </citation>
    <scope>NUCLEOTIDE SEQUENCE [LARGE SCALE GENOMIC DNA]</scope>
    <source>
        <strain evidence="1">PN_DK_2014</strain>
    </source>
</reference>
<comment type="caution">
    <text evidence="1">The sequence shown here is derived from an EMBL/GenBank/DDBJ whole genome shotgun (WGS) entry which is preliminary data.</text>
</comment>
<proteinExistence type="predicted"/>
<gene>
    <name evidence="1" type="ORF">Tcan_05687</name>
</gene>
<protein>
    <recommendedName>
        <fullName evidence="3">Chondroitin proteoglycan 4 domain-containing protein</fullName>
    </recommendedName>
</protein>
<evidence type="ECO:0008006" key="3">
    <source>
        <dbReference type="Google" id="ProtNLM"/>
    </source>
</evidence>
<keyword evidence="2" id="KW-1185">Reference proteome</keyword>
<name>A0A0B2W4N1_TOXCA</name>
<dbReference type="EMBL" id="JPKZ01000157">
    <property type="protein sequence ID" value="KHN88918.1"/>
    <property type="molecule type" value="Genomic_DNA"/>
</dbReference>
<accession>A0A0B2W4N1</accession>
<dbReference type="STRING" id="6265.A0A0B2W4N1"/>